<keyword evidence="4 9" id="KW-1133">Transmembrane helix</keyword>
<evidence type="ECO:0000313" key="13">
    <source>
        <dbReference type="Proteomes" id="UP000494206"/>
    </source>
</evidence>
<protein>
    <recommendedName>
        <fullName evidence="14">NDT80 domain-containing protein</fullName>
    </recommendedName>
</protein>
<evidence type="ECO:0000313" key="12">
    <source>
        <dbReference type="EMBL" id="CAB3405466.1"/>
    </source>
</evidence>
<dbReference type="InterPro" id="IPR037141">
    <property type="entry name" value="NDT80_DNA-bd_dom_sf"/>
</dbReference>
<gene>
    <name evidence="12" type="ORF">CBOVIS_LOCUS7662</name>
</gene>
<dbReference type="AlphaFoldDB" id="A0A8S1EVK5"/>
<dbReference type="InterPro" id="IPR024061">
    <property type="entry name" value="NDT80_DNA-bd_dom"/>
</dbReference>
<evidence type="ECO:0000259" key="11">
    <source>
        <dbReference type="PROSITE" id="PS51688"/>
    </source>
</evidence>
<comment type="caution">
    <text evidence="12">The sequence shown here is derived from an EMBL/GenBank/DDBJ whole genome shotgun (WGS) entry which is preliminary data.</text>
</comment>
<feature type="domain" description="Peptidase S74" evidence="11">
    <location>
        <begin position="483"/>
        <end position="582"/>
    </location>
</feature>
<dbReference type="OrthoDB" id="27041at2759"/>
<evidence type="ECO:0000259" key="10">
    <source>
        <dbReference type="PROSITE" id="PS51517"/>
    </source>
</evidence>
<dbReference type="GO" id="GO:0045893">
    <property type="term" value="P:positive regulation of DNA-templated transcription"/>
    <property type="evidence" value="ECO:0007669"/>
    <property type="project" value="TreeGrafter"/>
</dbReference>
<sequence length="923" mass="103463">MSNASDFIKEEYPIDPLENTDNFNIIQFLGEVDFESPPTDGSLVSPTSSDASGMQQVIADPRHGYQNRRLPESPPMTDICGNASSASSSSHHSDPMFSPNEFNGYSGVNNNGMILGVHELHNNIIQDQAIQQSAPRSNSTQNSSQQQQQPNFWQNENQSGQQQPQQQPQGLQQRNENYPTMDSIYNMLQASNEGGLASPIVDEPTSRKRSRLDTPCETPALMQALAGLPANSFSGDENYNHQQAIKFSKFQEDQWNALFDANGRRLQQLQVHVVADKGFNFSTIDNCFVNQKKNHFQISVHVEASDSMPPKFVAYNGNLVPIRDFKLAFCGVKAEMPTSEICIRQSRADRRPHPHTPVLFEIQERRMTKVTVPRLHFSETTLNNQRKNYRPNPEQKYFLLVARLFATVNDDVSVLIQSYASEKVVVRATNPGSFEPPESAVGWQRNENALYTHGPVSIGTERQAGKLTVDGDIYLTGRVINPSDIRFKEGIAEKEAREALENMCKLRVVDYFFKPEVAEKWGLTEEQRRRTGLIAQELATVLPDAVRDLGDYFAIDESRVFYETVLATQELCRLTGDLDSKIDEKVEEISKRLAEYAHRKKLASSMGSNLNHDGRSYSNYSLASSATTLTNHNKKARRHRRQRAPPPEIQPMCTSRVTQGTIVSLVGIMAICLLAMSALYVLDWHNRNYGYNQNALPNLSNSKGEPANLVVSPMQFMPTYQPDAPPLMEHCFTPTCRSYCCGEPTGGGDSTMHEDMNKTTGIGRAPQFSTRSFGTGVTILIPELNITLDQRYCIERSCNIRKGIFNLFIPMSRFMPDNALEIEINVPKDKAVNNCGQLPDFNHKTCGSSSYNPNDLPISEQLGVNSYELSVGRFVQSAYRFRIGPTTEACEMSDADGLNGSFEEYNLIFYRVCTPYNSTAITP</sequence>
<dbReference type="PANTHER" id="PTHR13029:SF18">
    <property type="entry name" value="MYELIN REGULATORY FACTOR HOMOLOG 1"/>
    <property type="match status" value="1"/>
</dbReference>
<feature type="transmembrane region" description="Helical" evidence="9">
    <location>
        <begin position="662"/>
        <end position="682"/>
    </location>
</feature>
<dbReference type="Proteomes" id="UP000494206">
    <property type="component" value="Unassembled WGS sequence"/>
</dbReference>
<dbReference type="InterPro" id="IPR030392">
    <property type="entry name" value="S74_ICA"/>
</dbReference>
<keyword evidence="5 7" id="KW-0238">DNA-binding</keyword>
<comment type="similarity">
    <text evidence="2">Belongs to the MRF family.</text>
</comment>
<comment type="subcellular location">
    <subcellularLocation>
        <location evidence="1">Membrane</location>
        <topology evidence="1">Single-pass membrane protein</topology>
    </subcellularLocation>
</comment>
<dbReference type="InterPro" id="IPR008967">
    <property type="entry name" value="p53-like_TF_DNA-bd_sf"/>
</dbReference>
<name>A0A8S1EVK5_9PELO</name>
<feature type="domain" description="NDT80" evidence="10">
    <location>
        <begin position="137"/>
        <end position="438"/>
    </location>
</feature>
<feature type="compositionally biased region" description="Low complexity" evidence="8">
    <location>
        <begin position="137"/>
        <end position="173"/>
    </location>
</feature>
<accession>A0A8S1EVK5</accession>
<feature type="compositionally biased region" description="Basic residues" evidence="8">
    <location>
        <begin position="632"/>
        <end position="643"/>
    </location>
</feature>
<dbReference type="Gene3D" id="2.60.40.1390">
    <property type="entry name" value="NDT80 DNA-binding domain"/>
    <property type="match status" value="2"/>
</dbReference>
<proteinExistence type="inferred from homology"/>
<dbReference type="GO" id="GO:0005634">
    <property type="term" value="C:nucleus"/>
    <property type="evidence" value="ECO:0007669"/>
    <property type="project" value="TreeGrafter"/>
</dbReference>
<dbReference type="Pfam" id="PF13888">
    <property type="entry name" value="MRF_C2"/>
    <property type="match status" value="1"/>
</dbReference>
<evidence type="ECO:0000256" key="6">
    <source>
        <dbReference type="ARBA" id="ARBA00023136"/>
    </source>
</evidence>
<feature type="region of interest" description="Disordered" evidence="8">
    <location>
        <begin position="628"/>
        <end position="652"/>
    </location>
</feature>
<evidence type="ECO:0000256" key="1">
    <source>
        <dbReference type="ARBA" id="ARBA00004167"/>
    </source>
</evidence>
<keyword evidence="13" id="KW-1185">Reference proteome</keyword>
<organism evidence="12 13">
    <name type="scientific">Caenorhabditis bovis</name>
    <dbReference type="NCBI Taxonomy" id="2654633"/>
    <lineage>
        <taxon>Eukaryota</taxon>
        <taxon>Metazoa</taxon>
        <taxon>Ecdysozoa</taxon>
        <taxon>Nematoda</taxon>
        <taxon>Chromadorea</taxon>
        <taxon>Rhabditida</taxon>
        <taxon>Rhabditina</taxon>
        <taxon>Rhabditomorpha</taxon>
        <taxon>Rhabditoidea</taxon>
        <taxon>Rhabditidae</taxon>
        <taxon>Peloderinae</taxon>
        <taxon>Caenorhabditis</taxon>
    </lineage>
</organism>
<dbReference type="Pfam" id="PF13884">
    <property type="entry name" value="Peptidase_S74"/>
    <property type="match status" value="1"/>
</dbReference>
<evidence type="ECO:0000256" key="3">
    <source>
        <dbReference type="ARBA" id="ARBA00022692"/>
    </source>
</evidence>
<dbReference type="PROSITE" id="PS51517">
    <property type="entry name" value="NDT80"/>
    <property type="match status" value="1"/>
</dbReference>
<dbReference type="InterPro" id="IPR026932">
    <property type="entry name" value="MYRF_ICA"/>
</dbReference>
<feature type="DNA-binding region" description="NDT80" evidence="7">
    <location>
        <begin position="137"/>
        <end position="438"/>
    </location>
</feature>
<dbReference type="SUPFAM" id="SSF49417">
    <property type="entry name" value="p53-like transcription factors"/>
    <property type="match status" value="1"/>
</dbReference>
<evidence type="ECO:0000256" key="7">
    <source>
        <dbReference type="PROSITE-ProRule" id="PRU00850"/>
    </source>
</evidence>
<dbReference type="GO" id="GO:0003700">
    <property type="term" value="F:DNA-binding transcription factor activity"/>
    <property type="evidence" value="ECO:0007669"/>
    <property type="project" value="UniProtKB-UniRule"/>
</dbReference>
<dbReference type="PANTHER" id="PTHR13029">
    <property type="match status" value="1"/>
</dbReference>
<dbReference type="GO" id="GO:0016540">
    <property type="term" value="P:protein autoprocessing"/>
    <property type="evidence" value="ECO:0007669"/>
    <property type="project" value="InterPro"/>
</dbReference>
<dbReference type="GO" id="GO:0005789">
    <property type="term" value="C:endoplasmic reticulum membrane"/>
    <property type="evidence" value="ECO:0007669"/>
    <property type="project" value="TreeGrafter"/>
</dbReference>
<dbReference type="InterPro" id="IPR036388">
    <property type="entry name" value="WH-like_DNA-bd_sf"/>
</dbReference>
<dbReference type="Pfam" id="PF13887">
    <property type="entry name" value="MYRF_ICA"/>
    <property type="match status" value="1"/>
</dbReference>
<evidence type="ECO:0008006" key="14">
    <source>
        <dbReference type="Google" id="ProtNLM"/>
    </source>
</evidence>
<evidence type="ECO:0000256" key="4">
    <source>
        <dbReference type="ARBA" id="ARBA00022989"/>
    </source>
</evidence>
<feature type="region of interest" description="Disordered" evidence="8">
    <location>
        <begin position="62"/>
        <end position="98"/>
    </location>
</feature>
<dbReference type="EMBL" id="CADEPM010000004">
    <property type="protein sequence ID" value="CAB3405466.1"/>
    <property type="molecule type" value="Genomic_DNA"/>
</dbReference>
<feature type="region of interest" description="Disordered" evidence="8">
    <location>
        <begin position="130"/>
        <end position="173"/>
    </location>
</feature>
<dbReference type="PROSITE" id="PS51688">
    <property type="entry name" value="ICA"/>
    <property type="match status" value="1"/>
</dbReference>
<dbReference type="InterPro" id="IPR051577">
    <property type="entry name" value="MRF-like"/>
</dbReference>
<keyword evidence="3 9" id="KW-0812">Transmembrane</keyword>
<dbReference type="GO" id="GO:0043565">
    <property type="term" value="F:sequence-specific DNA binding"/>
    <property type="evidence" value="ECO:0007669"/>
    <property type="project" value="TreeGrafter"/>
</dbReference>
<evidence type="ECO:0000256" key="9">
    <source>
        <dbReference type="SAM" id="Phobius"/>
    </source>
</evidence>
<dbReference type="Gene3D" id="1.10.10.10">
    <property type="entry name" value="Winged helix-like DNA-binding domain superfamily/Winged helix DNA-binding domain"/>
    <property type="match status" value="1"/>
</dbReference>
<evidence type="ECO:0000256" key="2">
    <source>
        <dbReference type="ARBA" id="ARBA00008221"/>
    </source>
</evidence>
<evidence type="ECO:0000256" key="5">
    <source>
        <dbReference type="ARBA" id="ARBA00023125"/>
    </source>
</evidence>
<evidence type="ECO:0000256" key="8">
    <source>
        <dbReference type="SAM" id="MobiDB-lite"/>
    </source>
</evidence>
<dbReference type="InterPro" id="IPR025719">
    <property type="entry name" value="MYRF_C2"/>
</dbReference>
<dbReference type="Pfam" id="PF05224">
    <property type="entry name" value="NDT80_PhoG"/>
    <property type="match status" value="1"/>
</dbReference>
<keyword evidence="6 9" id="KW-0472">Membrane</keyword>
<reference evidence="12 13" key="1">
    <citation type="submission" date="2020-04" db="EMBL/GenBank/DDBJ databases">
        <authorList>
            <person name="Laetsch R D."/>
            <person name="Stevens L."/>
            <person name="Kumar S."/>
            <person name="Blaxter L. M."/>
        </authorList>
    </citation>
    <scope>NUCLEOTIDE SEQUENCE [LARGE SCALE GENOMIC DNA]</scope>
</reference>